<protein>
    <submittedName>
        <fullName evidence="2">Uncharacterized protein</fullName>
    </submittedName>
</protein>
<feature type="region of interest" description="Disordered" evidence="1">
    <location>
        <begin position="1"/>
        <end position="23"/>
    </location>
</feature>
<dbReference type="AlphaFoldDB" id="A0A834SVG7"/>
<dbReference type="Proteomes" id="UP000634136">
    <property type="component" value="Unassembled WGS sequence"/>
</dbReference>
<reference evidence="2" key="1">
    <citation type="submission" date="2020-09" db="EMBL/GenBank/DDBJ databases">
        <title>Genome-Enabled Discovery of Anthraquinone Biosynthesis in Senna tora.</title>
        <authorList>
            <person name="Kang S.-H."/>
            <person name="Pandey R.P."/>
            <person name="Lee C.-M."/>
            <person name="Sim J.-S."/>
            <person name="Jeong J.-T."/>
            <person name="Choi B.-S."/>
            <person name="Jung M."/>
            <person name="Ginzburg D."/>
            <person name="Zhao K."/>
            <person name="Won S.Y."/>
            <person name="Oh T.-J."/>
            <person name="Yu Y."/>
            <person name="Kim N.-H."/>
            <person name="Lee O.R."/>
            <person name="Lee T.-H."/>
            <person name="Bashyal P."/>
            <person name="Kim T.-S."/>
            <person name="Lee W.-H."/>
            <person name="Kawkins C."/>
            <person name="Kim C.-K."/>
            <person name="Kim J.S."/>
            <person name="Ahn B.O."/>
            <person name="Rhee S.Y."/>
            <person name="Sohng J.K."/>
        </authorList>
    </citation>
    <scope>NUCLEOTIDE SEQUENCE</scope>
    <source>
        <tissue evidence="2">Leaf</tissue>
    </source>
</reference>
<keyword evidence="3" id="KW-1185">Reference proteome</keyword>
<evidence type="ECO:0000256" key="1">
    <source>
        <dbReference type="SAM" id="MobiDB-lite"/>
    </source>
</evidence>
<sequence length="23" mass="2687">MTVRRDAAEEKEKRKERGGGLRN</sequence>
<evidence type="ECO:0000313" key="3">
    <source>
        <dbReference type="Proteomes" id="UP000634136"/>
    </source>
</evidence>
<comment type="caution">
    <text evidence="2">The sequence shown here is derived from an EMBL/GenBank/DDBJ whole genome shotgun (WGS) entry which is preliminary data.</text>
</comment>
<evidence type="ECO:0000313" key="2">
    <source>
        <dbReference type="EMBL" id="KAF7809866.1"/>
    </source>
</evidence>
<organism evidence="2 3">
    <name type="scientific">Senna tora</name>
    <dbReference type="NCBI Taxonomy" id="362788"/>
    <lineage>
        <taxon>Eukaryota</taxon>
        <taxon>Viridiplantae</taxon>
        <taxon>Streptophyta</taxon>
        <taxon>Embryophyta</taxon>
        <taxon>Tracheophyta</taxon>
        <taxon>Spermatophyta</taxon>
        <taxon>Magnoliopsida</taxon>
        <taxon>eudicotyledons</taxon>
        <taxon>Gunneridae</taxon>
        <taxon>Pentapetalae</taxon>
        <taxon>rosids</taxon>
        <taxon>fabids</taxon>
        <taxon>Fabales</taxon>
        <taxon>Fabaceae</taxon>
        <taxon>Caesalpinioideae</taxon>
        <taxon>Cassia clade</taxon>
        <taxon>Senna</taxon>
    </lineage>
</organism>
<gene>
    <name evidence="2" type="ORF">G2W53_036609</name>
</gene>
<dbReference type="EMBL" id="JAAIUW010000011">
    <property type="protein sequence ID" value="KAF7809866.1"/>
    <property type="molecule type" value="Genomic_DNA"/>
</dbReference>
<proteinExistence type="predicted"/>
<name>A0A834SVG7_9FABA</name>
<accession>A0A834SVG7</accession>